<keyword evidence="4" id="KW-1185">Reference proteome</keyword>
<dbReference type="InterPro" id="IPR021331">
    <property type="entry name" value="Hva1_TUDOR"/>
</dbReference>
<evidence type="ECO:0000259" key="2">
    <source>
        <dbReference type="Pfam" id="PF11160"/>
    </source>
</evidence>
<reference evidence="3 4" key="1">
    <citation type="journal article" date="2012" name="Appl. Environ. Microbiol.">
        <title>Short-read sequencing for genomic analysis of the brown rot fungus Fibroporia radiculosa.</title>
        <authorList>
            <person name="Tang J.D."/>
            <person name="Perkins A.D."/>
            <person name="Sonstegard T.S."/>
            <person name="Schroeder S.G."/>
            <person name="Burgess S.C."/>
            <person name="Diehl S.V."/>
        </authorList>
    </citation>
    <scope>NUCLEOTIDE SEQUENCE [LARGE SCALE GENOMIC DNA]</scope>
    <source>
        <strain evidence="3 4">TFFH 294</strain>
    </source>
</reference>
<dbReference type="HOGENOM" id="CLU_177181_0_1_1"/>
<gene>
    <name evidence="3" type="ORF">FIBRA_04381</name>
</gene>
<feature type="region of interest" description="Disordered" evidence="1">
    <location>
        <begin position="62"/>
        <end position="84"/>
    </location>
</feature>
<name>J4G798_9APHY</name>
<dbReference type="Pfam" id="PF11160">
    <property type="entry name" value="Hva1_TUDOR"/>
    <property type="match status" value="1"/>
</dbReference>
<feature type="region of interest" description="Disordered" evidence="1">
    <location>
        <begin position="1"/>
        <end position="28"/>
    </location>
</feature>
<dbReference type="GeneID" id="24097204"/>
<dbReference type="Proteomes" id="UP000006352">
    <property type="component" value="Unassembled WGS sequence"/>
</dbReference>
<dbReference type="OrthoDB" id="2138648at2759"/>
<sequence>MMKEVQSKEGRSIEIGDTVTTRFRGGKHEGKVEAVIRSEQDLEDAGDLGVVVKNPPKVIFTDQHGHRVAHNPGTLTHVDDSRSE</sequence>
<dbReference type="STRING" id="599839.J4G798"/>
<dbReference type="EMBL" id="HE797073">
    <property type="protein sequence ID" value="CCM02293.1"/>
    <property type="molecule type" value="Genomic_DNA"/>
</dbReference>
<evidence type="ECO:0000313" key="4">
    <source>
        <dbReference type="Proteomes" id="UP000006352"/>
    </source>
</evidence>
<accession>J4G798</accession>
<feature type="domain" description="Hypervirulence associated protein TUDOR" evidence="2">
    <location>
        <begin position="16"/>
        <end position="75"/>
    </location>
</feature>
<dbReference type="RefSeq" id="XP_012181576.1">
    <property type="nucleotide sequence ID" value="XM_012326186.1"/>
</dbReference>
<organism evidence="3 4">
    <name type="scientific">Fibroporia radiculosa</name>
    <dbReference type="NCBI Taxonomy" id="599839"/>
    <lineage>
        <taxon>Eukaryota</taxon>
        <taxon>Fungi</taxon>
        <taxon>Dikarya</taxon>
        <taxon>Basidiomycota</taxon>
        <taxon>Agaricomycotina</taxon>
        <taxon>Agaricomycetes</taxon>
        <taxon>Polyporales</taxon>
        <taxon>Fibroporiaceae</taxon>
        <taxon>Fibroporia</taxon>
    </lineage>
</organism>
<proteinExistence type="predicted"/>
<evidence type="ECO:0000256" key="1">
    <source>
        <dbReference type="SAM" id="MobiDB-lite"/>
    </source>
</evidence>
<feature type="compositionally biased region" description="Basic and acidic residues" evidence="1">
    <location>
        <begin position="1"/>
        <end position="14"/>
    </location>
</feature>
<evidence type="ECO:0000313" key="3">
    <source>
        <dbReference type="EMBL" id="CCM02293.1"/>
    </source>
</evidence>
<dbReference type="InParanoid" id="J4G798"/>
<dbReference type="Gene3D" id="2.30.30.1060">
    <property type="match status" value="1"/>
</dbReference>
<dbReference type="AlphaFoldDB" id="J4G798"/>
<protein>
    <recommendedName>
        <fullName evidence="2">Hypervirulence associated protein TUDOR domain-containing protein</fullName>
    </recommendedName>
</protein>